<dbReference type="GO" id="GO:0005216">
    <property type="term" value="F:monoatomic ion channel activity"/>
    <property type="evidence" value="ECO:0007669"/>
    <property type="project" value="InterPro"/>
</dbReference>
<feature type="transmembrane region" description="Helical" evidence="7">
    <location>
        <begin position="1094"/>
        <end position="1118"/>
    </location>
</feature>
<evidence type="ECO:0000256" key="4">
    <source>
        <dbReference type="ARBA" id="ARBA00022989"/>
    </source>
</evidence>
<evidence type="ECO:0000256" key="1">
    <source>
        <dbReference type="ARBA" id="ARBA00004141"/>
    </source>
</evidence>
<dbReference type="InterPro" id="IPR005821">
    <property type="entry name" value="Ion_trans_dom"/>
</dbReference>
<dbReference type="PANTHER" id="PTHR10582:SF2">
    <property type="entry name" value="INACTIVE"/>
    <property type="match status" value="1"/>
</dbReference>
<dbReference type="PANTHER" id="PTHR10582">
    <property type="entry name" value="TRANSIENT RECEPTOR POTENTIAL ION CHANNEL PROTEIN"/>
    <property type="match status" value="1"/>
</dbReference>
<dbReference type="InterPro" id="IPR024862">
    <property type="entry name" value="TRPV"/>
</dbReference>
<evidence type="ECO:0000313" key="10">
    <source>
        <dbReference type="Proteomes" id="UP000650833"/>
    </source>
</evidence>
<feature type="transmembrane region" description="Helical" evidence="7">
    <location>
        <begin position="864"/>
        <end position="886"/>
    </location>
</feature>
<dbReference type="EMBL" id="JAEPRC010000283">
    <property type="protein sequence ID" value="KAG2201509.1"/>
    <property type="molecule type" value="Genomic_DNA"/>
</dbReference>
<evidence type="ECO:0000256" key="3">
    <source>
        <dbReference type="ARBA" id="ARBA00022737"/>
    </source>
</evidence>
<keyword evidence="10" id="KW-1185">Reference proteome</keyword>
<proteinExistence type="predicted"/>
<feature type="region of interest" description="Disordered" evidence="6">
    <location>
        <begin position="1391"/>
        <end position="1411"/>
    </location>
</feature>
<evidence type="ECO:0000259" key="8">
    <source>
        <dbReference type="Pfam" id="PF00520"/>
    </source>
</evidence>
<accession>A0A8H7QZ70</accession>
<keyword evidence="3" id="KW-0677">Repeat</keyword>
<dbReference type="GO" id="GO:0098703">
    <property type="term" value="P:calcium ion import across plasma membrane"/>
    <property type="evidence" value="ECO:0007669"/>
    <property type="project" value="TreeGrafter"/>
</dbReference>
<keyword evidence="5 7" id="KW-0472">Membrane</keyword>
<evidence type="ECO:0000256" key="2">
    <source>
        <dbReference type="ARBA" id="ARBA00022692"/>
    </source>
</evidence>
<dbReference type="OrthoDB" id="2377581at2759"/>
<comment type="subcellular location">
    <subcellularLocation>
        <location evidence="1">Membrane</location>
        <topology evidence="1">Multi-pass membrane protein</topology>
    </subcellularLocation>
</comment>
<comment type="caution">
    <text evidence="9">The sequence shown here is derived from an EMBL/GenBank/DDBJ whole genome shotgun (WGS) entry which is preliminary data.</text>
</comment>
<organism evidence="9 10">
    <name type="scientific">Mucor plumbeus</name>
    <dbReference type="NCBI Taxonomy" id="97098"/>
    <lineage>
        <taxon>Eukaryota</taxon>
        <taxon>Fungi</taxon>
        <taxon>Fungi incertae sedis</taxon>
        <taxon>Mucoromycota</taxon>
        <taxon>Mucoromycotina</taxon>
        <taxon>Mucoromycetes</taxon>
        <taxon>Mucorales</taxon>
        <taxon>Mucorineae</taxon>
        <taxon>Mucoraceae</taxon>
        <taxon>Mucor</taxon>
    </lineage>
</organism>
<evidence type="ECO:0000313" key="9">
    <source>
        <dbReference type="EMBL" id="KAG2201509.1"/>
    </source>
</evidence>
<feature type="transmembrane region" description="Helical" evidence="7">
    <location>
        <begin position="1024"/>
        <end position="1042"/>
    </location>
</feature>
<keyword evidence="2 7" id="KW-0812">Transmembrane</keyword>
<evidence type="ECO:0000256" key="6">
    <source>
        <dbReference type="SAM" id="MobiDB-lite"/>
    </source>
</evidence>
<keyword evidence="4 7" id="KW-1133">Transmembrane helix</keyword>
<protein>
    <recommendedName>
        <fullName evidence="8">Ion transport domain-containing protein</fullName>
    </recommendedName>
</protein>
<reference evidence="9" key="1">
    <citation type="submission" date="2020-12" db="EMBL/GenBank/DDBJ databases">
        <title>Metabolic potential, ecology and presence of endohyphal bacteria is reflected in genomic diversity of Mucoromycotina.</title>
        <authorList>
            <person name="Muszewska A."/>
            <person name="Okrasinska A."/>
            <person name="Steczkiewicz K."/>
            <person name="Drgas O."/>
            <person name="Orlowska M."/>
            <person name="Perlinska-Lenart U."/>
            <person name="Aleksandrzak-Piekarczyk T."/>
            <person name="Szatraj K."/>
            <person name="Zielenkiewicz U."/>
            <person name="Pilsyk S."/>
            <person name="Malc E."/>
            <person name="Mieczkowski P."/>
            <person name="Kruszewska J.S."/>
            <person name="Biernat P."/>
            <person name="Pawlowska J."/>
        </authorList>
    </citation>
    <scope>NUCLEOTIDE SEQUENCE</scope>
    <source>
        <strain evidence="9">CBS 226.32</strain>
    </source>
</reference>
<dbReference type="SUPFAM" id="SSF50960">
    <property type="entry name" value="TolB, C-terminal domain"/>
    <property type="match status" value="1"/>
</dbReference>
<feature type="transmembrane region" description="Helical" evidence="7">
    <location>
        <begin position="1062"/>
        <end position="1082"/>
    </location>
</feature>
<sequence>MRDNFDRSDSSVAITMNTATSPKDVLPKNIIERASLIDISANKQWIAYITEDTTNDSKYLKIRRFKIPGIFDDLETTDDSISTENSGTNSDDPEKVDITQYILKDGTNYCYFLSISPNGKRVALSFLKMNDDGAVENQEKVHNPDTIIFKVGSTDNCIRKAKRIKFKGRAVFLKNGNLALINKEILEVYDCQRRYKKIHWFNLYPLGATSGLFFLEAIDGLESLAKTSYVHFESHNSGSNPAAAKDIIRISKHIRHNVLTTTYRDHVSRVWSITEDGVRLTSFHSLTMEEIMAFSLDYKYLATFVEKDKSINIYNVKSGLVVNRLKQDEDKRSEKIVGDKNFDDFQLYVCFCHKSQYLAMVSIVKLERTDENACERSTSKKNALITFEVWNIVPEKSIYYDTEEIKIDWEMQDKFIQPFVYEEIKSESHGMPKFKVIYSTGIDDGMSKINVKDLDIFNIMNQNQNKSNILWKSINYTPPTSDSNSKSYGFDNVNYIHELDNNLNDYNSLYCFQRNIGERFYLLRFGEKTAQLWQVSSFEKGGEITNYNKLIYIRAFKAPFYGFNEAYKDTWSQIENDALEKSVNCFQDKDGGRIVIGIRRDERYEKNSNNESHYTEELYLPIKYINDPNDTSFIYEYHYVESACQALHYIWERIQNRKYVNQDESQMKNMNYIYEQTKNIVKRSIRGMRGRESKYFTTISGSNTLAMLASFEDGRDIIFDIIETEELAITLFSYGRLSSNQAVQGKTMDTSENALTILIEEFDYDLYELMFNRVIYHSKQLGTGCFSAVTDALIYLQERGNRDLLLSSSQKLSFMQIDKKILTILASEVGEEMHMSTLHKDLIPDFRDLESHSTREQIIKYNNYWLLQGWMNHLYYWWSFYINYYCKHEFKQIWFKITTGNFIVNLFKKDIGKVNESLIKLCVVPLPHFNSYSNFPEDRDNRPQISVCNATELSVVSKPTRYFSFLDINNNAGDENTTVIPYKAESAFIKLATNQHENDIFHQGDTVLEVLLQYKWEKFARKRFLMVYCIYLTYYISYSVGVSFPREVFGYELGTPISNNDGHLACIIIMFFTGGILFLQELHQFLKSHSKPAYLVSLYNIIDIAAFVLPVITFWQVLNDVSYLDEVSSIATLILWLHGILRLRVISFFGVTLETIIQLVQSVYKVLIIMLLVIFAFTNSFMALLSRRDDSFFQEQFEGSLDLTNSGLAEENNMSYNDVSANNNFSNPFKSFSMLWFFIFGVWDPINDGDAGDDYMVMVLAILFSFLTALIFFNLVIALMSSKVEEVRTRGKKVWISHFAAIVAEIEQLWCTKYENRCRKNNPTFIYYIAKTSDIKMKEEWLKDQTNELVKELRATKADKVRKTRPNYIKSVDDLKDLVKEDTDRLIEQLEKRDNNSTSSHSDLIKQVKKHSKQLQEDVDELKAKLEAALSAMEQ</sequence>
<feature type="transmembrane region" description="Helical" evidence="7">
    <location>
        <begin position="1255"/>
        <end position="1280"/>
    </location>
</feature>
<feature type="domain" description="Ion transport" evidence="8">
    <location>
        <begin position="1060"/>
        <end position="1290"/>
    </location>
</feature>
<dbReference type="GO" id="GO:0005886">
    <property type="term" value="C:plasma membrane"/>
    <property type="evidence" value="ECO:0007669"/>
    <property type="project" value="TreeGrafter"/>
</dbReference>
<dbReference type="Gene3D" id="1.10.287.70">
    <property type="match status" value="1"/>
</dbReference>
<evidence type="ECO:0000256" key="7">
    <source>
        <dbReference type="SAM" id="Phobius"/>
    </source>
</evidence>
<gene>
    <name evidence="9" type="ORF">INT46_007782</name>
</gene>
<evidence type="ECO:0000256" key="5">
    <source>
        <dbReference type="ARBA" id="ARBA00023136"/>
    </source>
</evidence>
<dbReference type="Pfam" id="PF00520">
    <property type="entry name" value="Ion_trans"/>
    <property type="match status" value="1"/>
</dbReference>
<dbReference type="Proteomes" id="UP000650833">
    <property type="component" value="Unassembled WGS sequence"/>
</dbReference>
<feature type="transmembrane region" description="Helical" evidence="7">
    <location>
        <begin position="1163"/>
        <end position="1185"/>
    </location>
</feature>
<name>A0A8H7QZ70_9FUNG</name>
<feature type="transmembrane region" description="Helical" evidence="7">
    <location>
        <begin position="1130"/>
        <end position="1151"/>
    </location>
</feature>